<evidence type="ECO:0000256" key="6">
    <source>
        <dbReference type="ARBA" id="ARBA00023136"/>
    </source>
</evidence>
<evidence type="ECO:0000313" key="7">
    <source>
        <dbReference type="EMBL" id="TFH97320.1"/>
    </source>
</evidence>
<comment type="caution">
    <text evidence="7">The sequence shown here is derived from an EMBL/GenBank/DDBJ whole genome shotgun (WGS) entry which is preliminary data.</text>
</comment>
<comment type="subcellular location">
    <subcellularLocation>
        <location evidence="1">Cell membrane</location>
        <topology evidence="1">Multi-pass membrane protein</topology>
    </subcellularLocation>
</comment>
<dbReference type="RefSeq" id="WP_018357719.1">
    <property type="nucleotide sequence ID" value="NZ_CP197400.1"/>
</dbReference>
<reference evidence="7 8" key="1">
    <citation type="submission" date="2019-03" db="EMBL/GenBank/DDBJ databases">
        <title>Porphyromonas levii Isolated from the Uterus of Dairy Cows.</title>
        <authorList>
            <person name="Francis A.M."/>
        </authorList>
    </citation>
    <scope>NUCLEOTIDE SEQUENCE [LARGE SCALE GENOMIC DNA]</scope>
    <source>
        <strain evidence="7 8">AF5678</strain>
    </source>
</reference>
<keyword evidence="4" id="KW-0812">Transmembrane</keyword>
<keyword evidence="5" id="KW-1133">Transmembrane helix</keyword>
<sequence length="82" mass="8596">MGLIGSLITGFIAGSLASWIMPGGGRHWIVDIILGLLGGLVGGWVFDMLGIATGGGWWINLIIAIIGACILIFIGRLFSKKE</sequence>
<dbReference type="GeneID" id="66796541"/>
<dbReference type="PANTHER" id="PTHR33884:SF3">
    <property type="entry name" value="UPF0410 PROTEIN YMGE"/>
    <property type="match status" value="1"/>
</dbReference>
<gene>
    <name evidence="7" type="ORF">E4P47_00560</name>
</gene>
<dbReference type="EMBL" id="SPNC01000004">
    <property type="protein sequence ID" value="TFH97320.1"/>
    <property type="molecule type" value="Genomic_DNA"/>
</dbReference>
<keyword evidence="8" id="KW-1185">Reference proteome</keyword>
<dbReference type="OrthoDB" id="1684438at2"/>
<dbReference type="PANTHER" id="PTHR33884">
    <property type="entry name" value="UPF0410 PROTEIN YMGE"/>
    <property type="match status" value="1"/>
</dbReference>
<evidence type="ECO:0000256" key="3">
    <source>
        <dbReference type="ARBA" id="ARBA00022475"/>
    </source>
</evidence>
<dbReference type="GO" id="GO:0005886">
    <property type="term" value="C:plasma membrane"/>
    <property type="evidence" value="ECO:0007669"/>
    <property type="project" value="UniProtKB-SubCell"/>
</dbReference>
<evidence type="ECO:0000256" key="5">
    <source>
        <dbReference type="ARBA" id="ARBA00022989"/>
    </source>
</evidence>
<dbReference type="InterPro" id="IPR007341">
    <property type="entry name" value="Transgly_assoc"/>
</dbReference>
<dbReference type="STRING" id="1122973.GCA_000379925_00447"/>
<dbReference type="Proteomes" id="UP000297225">
    <property type="component" value="Unassembled WGS sequence"/>
</dbReference>
<comment type="similarity">
    <text evidence="2">Belongs to the UPF0410 family.</text>
</comment>
<keyword evidence="6" id="KW-0472">Membrane</keyword>
<accession>A0A4Y8WRP5</accession>
<dbReference type="Pfam" id="PF04226">
    <property type="entry name" value="Transgly_assoc"/>
    <property type="match status" value="1"/>
</dbReference>
<organism evidence="7 8">
    <name type="scientific">Porphyromonas levii</name>
    <dbReference type="NCBI Taxonomy" id="28114"/>
    <lineage>
        <taxon>Bacteria</taxon>
        <taxon>Pseudomonadati</taxon>
        <taxon>Bacteroidota</taxon>
        <taxon>Bacteroidia</taxon>
        <taxon>Bacteroidales</taxon>
        <taxon>Porphyromonadaceae</taxon>
        <taxon>Porphyromonas</taxon>
    </lineage>
</organism>
<evidence type="ECO:0000256" key="1">
    <source>
        <dbReference type="ARBA" id="ARBA00004651"/>
    </source>
</evidence>
<protein>
    <submittedName>
        <fullName evidence="7">GlsB/YeaQ/YmgE family stress response membrane protein</fullName>
    </submittedName>
</protein>
<name>A0A4Y8WRP5_9PORP</name>
<proteinExistence type="inferred from homology"/>
<evidence type="ECO:0000256" key="4">
    <source>
        <dbReference type="ARBA" id="ARBA00022692"/>
    </source>
</evidence>
<evidence type="ECO:0000313" key="8">
    <source>
        <dbReference type="Proteomes" id="UP000297225"/>
    </source>
</evidence>
<dbReference type="AlphaFoldDB" id="A0A4Y8WRP5"/>
<keyword evidence="3" id="KW-1003">Cell membrane</keyword>
<evidence type="ECO:0000256" key="2">
    <source>
        <dbReference type="ARBA" id="ARBA00011006"/>
    </source>
</evidence>